<keyword evidence="3" id="KW-1185">Reference proteome</keyword>
<name>A0A3M7PJR9_BRAPC</name>
<dbReference type="Proteomes" id="UP000276133">
    <property type="component" value="Unassembled WGS sequence"/>
</dbReference>
<organism evidence="2 3">
    <name type="scientific">Brachionus plicatilis</name>
    <name type="common">Marine rotifer</name>
    <name type="synonym">Brachionus muelleri</name>
    <dbReference type="NCBI Taxonomy" id="10195"/>
    <lineage>
        <taxon>Eukaryota</taxon>
        <taxon>Metazoa</taxon>
        <taxon>Spiralia</taxon>
        <taxon>Gnathifera</taxon>
        <taxon>Rotifera</taxon>
        <taxon>Eurotatoria</taxon>
        <taxon>Monogononta</taxon>
        <taxon>Pseudotrocha</taxon>
        <taxon>Ploima</taxon>
        <taxon>Brachionidae</taxon>
        <taxon>Brachionus</taxon>
    </lineage>
</organism>
<dbReference type="EMBL" id="REGN01010486">
    <property type="protein sequence ID" value="RMZ98940.1"/>
    <property type="molecule type" value="Genomic_DNA"/>
</dbReference>
<accession>A0A3M7PJR9</accession>
<feature type="transmembrane region" description="Helical" evidence="1">
    <location>
        <begin position="49"/>
        <end position="75"/>
    </location>
</feature>
<proteinExistence type="predicted"/>
<feature type="transmembrane region" description="Helical" evidence="1">
    <location>
        <begin position="21"/>
        <end position="43"/>
    </location>
</feature>
<evidence type="ECO:0000313" key="2">
    <source>
        <dbReference type="EMBL" id="RMZ98940.1"/>
    </source>
</evidence>
<evidence type="ECO:0000313" key="3">
    <source>
        <dbReference type="Proteomes" id="UP000276133"/>
    </source>
</evidence>
<reference evidence="2 3" key="1">
    <citation type="journal article" date="2018" name="Sci. Rep.">
        <title>Genomic signatures of local adaptation to the degree of environmental predictability in rotifers.</title>
        <authorList>
            <person name="Franch-Gras L."/>
            <person name="Hahn C."/>
            <person name="Garcia-Roger E.M."/>
            <person name="Carmona M.J."/>
            <person name="Serra M."/>
            <person name="Gomez A."/>
        </authorList>
    </citation>
    <scope>NUCLEOTIDE SEQUENCE [LARGE SCALE GENOMIC DNA]</scope>
    <source>
        <strain evidence="2">HYR1</strain>
    </source>
</reference>
<gene>
    <name evidence="2" type="ORF">BpHYR1_003895</name>
</gene>
<evidence type="ECO:0000256" key="1">
    <source>
        <dbReference type="SAM" id="Phobius"/>
    </source>
</evidence>
<keyword evidence="1" id="KW-0472">Membrane</keyword>
<protein>
    <submittedName>
        <fullName evidence="2">Uncharacterized protein</fullName>
    </submittedName>
</protein>
<dbReference type="AlphaFoldDB" id="A0A3M7PJR9"/>
<comment type="caution">
    <text evidence="2">The sequence shown here is derived from an EMBL/GenBank/DDBJ whole genome shotgun (WGS) entry which is preliminary data.</text>
</comment>
<keyword evidence="1" id="KW-0812">Transmembrane</keyword>
<sequence length="84" mass="9485">MSSAKTLGGGKYRERRNFPNNWYCNGTLDIALTILNNFISFITWDTDSIILISISIFQYSVLLILLLILIVKILLLTGADNHPI</sequence>
<keyword evidence="1" id="KW-1133">Transmembrane helix</keyword>